<evidence type="ECO:0000313" key="3">
    <source>
        <dbReference type="Proteomes" id="UP000092460"/>
    </source>
</evidence>
<feature type="compositionally biased region" description="Acidic residues" evidence="1">
    <location>
        <begin position="91"/>
        <end position="104"/>
    </location>
</feature>
<accession>A0A1B0AYB7</accession>
<proteinExistence type="predicted"/>
<name>A0A1B0AYB7_9MUSC</name>
<reference evidence="3" key="1">
    <citation type="submission" date="2015-01" db="EMBL/GenBank/DDBJ databases">
        <authorList>
            <person name="Aksoy S."/>
            <person name="Warren W."/>
            <person name="Wilson R.K."/>
        </authorList>
    </citation>
    <scope>NUCLEOTIDE SEQUENCE [LARGE SCALE GENOMIC DNA]</scope>
    <source>
        <strain evidence="3">IAEA</strain>
    </source>
</reference>
<reference evidence="2" key="2">
    <citation type="submission" date="2020-05" db="UniProtKB">
        <authorList>
            <consortium name="EnsemblMetazoa"/>
        </authorList>
    </citation>
    <scope>IDENTIFICATION</scope>
    <source>
        <strain evidence="2">IAEA</strain>
    </source>
</reference>
<keyword evidence="3" id="KW-1185">Reference proteome</keyword>
<dbReference type="EMBL" id="JXJN01005608">
    <property type="status" value="NOT_ANNOTATED_CDS"/>
    <property type="molecule type" value="Genomic_DNA"/>
</dbReference>
<evidence type="ECO:0000256" key="1">
    <source>
        <dbReference type="SAM" id="MobiDB-lite"/>
    </source>
</evidence>
<feature type="compositionally biased region" description="Pro residues" evidence="1">
    <location>
        <begin position="55"/>
        <end position="82"/>
    </location>
</feature>
<feature type="compositionally biased region" description="Pro residues" evidence="1">
    <location>
        <begin position="158"/>
        <end position="174"/>
    </location>
</feature>
<sequence>MHFEINSVISEHILKWIYERDEGAFHILTDIEKIIKLAIKCLLTVNSLRITFPTQLPPTTPPQSPPSPPPPSPPPPPPPPSSPSTAPRREEEEEEEEGEEEEDEGGKAQTIKTIIVLTGAVNVCPGLNNSTLPPTPFYYGTGIGTITATSATLTATPAPTPIPTPTPTRTPSPTPLFGFSTI</sequence>
<dbReference type="AlphaFoldDB" id="A0A1B0AYB7"/>
<evidence type="ECO:0000313" key="2">
    <source>
        <dbReference type="EnsemblMetazoa" id="GPPI012738-PA"/>
    </source>
</evidence>
<dbReference type="VEuPathDB" id="VectorBase:GPPI012738"/>
<dbReference type="EnsemblMetazoa" id="GPPI012738-RA">
    <property type="protein sequence ID" value="GPPI012738-PA"/>
    <property type="gene ID" value="GPPI012738"/>
</dbReference>
<protein>
    <submittedName>
        <fullName evidence="2">Uncharacterized protein</fullName>
    </submittedName>
</protein>
<dbReference type="Proteomes" id="UP000092460">
    <property type="component" value="Unassembled WGS sequence"/>
</dbReference>
<dbReference type="PRINTS" id="PR01217">
    <property type="entry name" value="PRICHEXTENSN"/>
</dbReference>
<feature type="region of interest" description="Disordered" evidence="1">
    <location>
        <begin position="54"/>
        <end position="110"/>
    </location>
</feature>
<organism evidence="2 3">
    <name type="scientific">Glossina palpalis gambiensis</name>
    <dbReference type="NCBI Taxonomy" id="67801"/>
    <lineage>
        <taxon>Eukaryota</taxon>
        <taxon>Metazoa</taxon>
        <taxon>Ecdysozoa</taxon>
        <taxon>Arthropoda</taxon>
        <taxon>Hexapoda</taxon>
        <taxon>Insecta</taxon>
        <taxon>Pterygota</taxon>
        <taxon>Neoptera</taxon>
        <taxon>Endopterygota</taxon>
        <taxon>Diptera</taxon>
        <taxon>Brachycera</taxon>
        <taxon>Muscomorpha</taxon>
        <taxon>Hippoboscoidea</taxon>
        <taxon>Glossinidae</taxon>
        <taxon>Glossina</taxon>
    </lineage>
</organism>
<feature type="region of interest" description="Disordered" evidence="1">
    <location>
        <begin position="157"/>
        <end position="182"/>
    </location>
</feature>